<sequence length="58" mass="6891">MSDLNKTILFSTDVTDGNDQEFVVEFYQCLIDDLPEKFPYKITKNFDELIDFFEEIES</sequence>
<dbReference type="RefSeq" id="WP_306076766.1">
    <property type="nucleotide sequence ID" value="NZ_JAROBZ020000001.1"/>
</dbReference>
<evidence type="ECO:0008006" key="3">
    <source>
        <dbReference type="Google" id="ProtNLM"/>
    </source>
</evidence>
<proteinExistence type="predicted"/>
<name>A0ABV4YQF0_9BACI</name>
<comment type="caution">
    <text evidence="1">The sequence shown here is derived from an EMBL/GenBank/DDBJ whole genome shotgun (WGS) entry which is preliminary data.</text>
</comment>
<accession>A0ABV4YQF0</accession>
<protein>
    <recommendedName>
        <fullName evidence="3">Barstar (barnase inhibitor) domain-containing protein</fullName>
    </recommendedName>
</protein>
<evidence type="ECO:0000313" key="1">
    <source>
        <dbReference type="EMBL" id="MFB3167089.1"/>
    </source>
</evidence>
<evidence type="ECO:0000313" key="2">
    <source>
        <dbReference type="Proteomes" id="UP001241748"/>
    </source>
</evidence>
<dbReference type="Proteomes" id="UP001241748">
    <property type="component" value="Unassembled WGS sequence"/>
</dbReference>
<dbReference type="EMBL" id="JAROBZ020000001">
    <property type="protein sequence ID" value="MFB3167089.1"/>
    <property type="molecule type" value="Genomic_DNA"/>
</dbReference>
<keyword evidence="2" id="KW-1185">Reference proteome</keyword>
<organism evidence="1 2">
    <name type="scientific">Neobacillus driksii</name>
    <dbReference type="NCBI Taxonomy" id="3035913"/>
    <lineage>
        <taxon>Bacteria</taxon>
        <taxon>Bacillati</taxon>
        <taxon>Bacillota</taxon>
        <taxon>Bacilli</taxon>
        <taxon>Bacillales</taxon>
        <taxon>Bacillaceae</taxon>
        <taxon>Neobacillus</taxon>
    </lineage>
</organism>
<reference evidence="1 2" key="1">
    <citation type="submission" date="2024-05" db="EMBL/GenBank/DDBJ databases">
        <authorList>
            <person name="Venkateswaran K."/>
        </authorList>
    </citation>
    <scope>NUCLEOTIDE SEQUENCE [LARGE SCALE GENOMIC DNA]</scope>
    <source>
        <strain evidence="1 2">179-C4-2-HS</strain>
    </source>
</reference>
<gene>
    <name evidence="1" type="ORF">P5G62_008190</name>
</gene>